<dbReference type="Proteomes" id="UP000054662">
    <property type="component" value="Unassembled WGS sequence"/>
</dbReference>
<dbReference type="PATRIC" id="fig|45076.6.peg.2420"/>
<comment type="caution">
    <text evidence="2">The sequence shown here is derived from an EMBL/GenBank/DDBJ whole genome shotgun (WGS) entry which is preliminary data.</text>
</comment>
<evidence type="ECO:0000259" key="1">
    <source>
        <dbReference type="Pfam" id="PF18626"/>
    </source>
</evidence>
<gene>
    <name evidence="2" type="ORF">Lwor_2209</name>
</gene>
<dbReference type="AlphaFoldDB" id="A0A0W1A6T5"/>
<keyword evidence="3" id="KW-1185">Reference proteome</keyword>
<evidence type="ECO:0000313" key="2">
    <source>
        <dbReference type="EMBL" id="KTD76984.1"/>
    </source>
</evidence>
<feature type="domain" description="Protein glutaminase" evidence="1">
    <location>
        <begin position="83"/>
        <end position="195"/>
    </location>
</feature>
<protein>
    <recommendedName>
        <fullName evidence="1">Protein glutaminase domain-containing protein</fullName>
    </recommendedName>
</protein>
<dbReference type="EMBL" id="LNZC01000027">
    <property type="protein sequence ID" value="KTD76984.1"/>
    <property type="molecule type" value="Genomic_DNA"/>
</dbReference>
<proteinExistence type="predicted"/>
<reference evidence="2 3" key="1">
    <citation type="submission" date="2015-11" db="EMBL/GenBank/DDBJ databases">
        <title>Genomic analysis of 38 Legionella species identifies large and diverse effector repertoires.</title>
        <authorList>
            <person name="Burstein D."/>
            <person name="Amaro F."/>
            <person name="Zusman T."/>
            <person name="Lifshitz Z."/>
            <person name="Cohen O."/>
            <person name="Gilbert J.A."/>
            <person name="Pupko T."/>
            <person name="Shuman H.A."/>
            <person name="Segal G."/>
        </authorList>
    </citation>
    <scope>NUCLEOTIDE SEQUENCE [LARGE SCALE GENOMIC DNA]</scope>
    <source>
        <strain evidence="2 3">ATCC 49508</strain>
    </source>
</reference>
<sequence>MKILFSLLMLFPFFVFSGSSDLLVSSKRAPHESFSQAIKRVEASIPDSQRKSLLARETPVSKKVPVQQMDFSTVPVVVTYEEMMNLFQLIRDTRYLYVDDKPDFARRISWLYPDDGCFARAALSAFKIEQDYWVKPAKIFVFGDLVLQTSFAPDGFVSWWYHVSTAVNYMGSIYVFDPALNPERPLLVEEWFSKMGDHRELDGVICNSYTYAPFDNCGQITKVNEERAVKDEAGYLKREWNRMSVLGFDPEVLLGNNPPWRGMLTQ</sequence>
<dbReference type="Pfam" id="PF18626">
    <property type="entry name" value="Gln_deamidase_2"/>
    <property type="match status" value="1"/>
</dbReference>
<dbReference type="OrthoDB" id="5645720at2"/>
<evidence type="ECO:0000313" key="3">
    <source>
        <dbReference type="Proteomes" id="UP000054662"/>
    </source>
</evidence>
<accession>A0A0W1A6T5</accession>
<name>A0A0W1A6T5_9GAMM</name>
<dbReference type="InterPro" id="IPR041325">
    <property type="entry name" value="Gln_deamidase_2"/>
</dbReference>
<organism evidence="2 3">
    <name type="scientific">Legionella worsleiensis</name>
    <dbReference type="NCBI Taxonomy" id="45076"/>
    <lineage>
        <taxon>Bacteria</taxon>
        <taxon>Pseudomonadati</taxon>
        <taxon>Pseudomonadota</taxon>
        <taxon>Gammaproteobacteria</taxon>
        <taxon>Legionellales</taxon>
        <taxon>Legionellaceae</taxon>
        <taxon>Legionella</taxon>
    </lineage>
</organism>
<dbReference type="RefSeq" id="WP_058493968.1">
    <property type="nucleotide sequence ID" value="NZ_CBCRUR010000008.1"/>
</dbReference>
<dbReference type="Gene3D" id="3.10.620.30">
    <property type="match status" value="1"/>
</dbReference>